<comment type="similarity">
    <text evidence="2">Belongs to the binding-protein-dependent transport system permease family. FecCD subfamily.</text>
</comment>
<evidence type="ECO:0000256" key="6">
    <source>
        <dbReference type="ARBA" id="ARBA00022989"/>
    </source>
</evidence>
<feature type="transmembrane region" description="Helical" evidence="8">
    <location>
        <begin position="84"/>
        <end position="102"/>
    </location>
</feature>
<accession>A0A562V9N7</accession>
<dbReference type="EMBL" id="VLLL01000005">
    <property type="protein sequence ID" value="TWJ14527.1"/>
    <property type="molecule type" value="Genomic_DNA"/>
</dbReference>
<evidence type="ECO:0000256" key="8">
    <source>
        <dbReference type="SAM" id="Phobius"/>
    </source>
</evidence>
<keyword evidence="7 8" id="KW-0472">Membrane</keyword>
<dbReference type="Gene3D" id="1.10.3470.10">
    <property type="entry name" value="ABC transporter involved in vitamin B12 uptake, BtuC"/>
    <property type="match status" value="1"/>
</dbReference>
<dbReference type="PANTHER" id="PTHR30472">
    <property type="entry name" value="FERRIC ENTEROBACTIN TRANSPORT SYSTEM PERMEASE PROTEIN"/>
    <property type="match status" value="1"/>
</dbReference>
<gene>
    <name evidence="9" type="ORF">LX16_0212</name>
</gene>
<keyword evidence="6 8" id="KW-1133">Transmembrane helix</keyword>
<dbReference type="RefSeq" id="WP_147131689.1">
    <property type="nucleotide sequence ID" value="NZ_BAABIJ010000001.1"/>
</dbReference>
<comment type="caution">
    <text evidence="9">The sequence shown here is derived from an EMBL/GenBank/DDBJ whole genome shotgun (WGS) entry which is preliminary data.</text>
</comment>
<dbReference type="PANTHER" id="PTHR30472:SF24">
    <property type="entry name" value="FERRIC ENTEROBACTIN TRANSPORT SYSTEM PERMEASE PROTEIN FEPG"/>
    <property type="match status" value="1"/>
</dbReference>
<dbReference type="CDD" id="cd06550">
    <property type="entry name" value="TM_ABC_iron-siderophores_like"/>
    <property type="match status" value="1"/>
</dbReference>
<evidence type="ECO:0000256" key="4">
    <source>
        <dbReference type="ARBA" id="ARBA00022475"/>
    </source>
</evidence>
<dbReference type="OrthoDB" id="4455417at2"/>
<dbReference type="Proteomes" id="UP000321617">
    <property type="component" value="Unassembled WGS sequence"/>
</dbReference>
<feature type="transmembrane region" description="Helical" evidence="8">
    <location>
        <begin position="324"/>
        <end position="344"/>
    </location>
</feature>
<organism evidence="9 10">
    <name type="scientific">Stackebrandtia albiflava</name>
    <dbReference type="NCBI Taxonomy" id="406432"/>
    <lineage>
        <taxon>Bacteria</taxon>
        <taxon>Bacillati</taxon>
        <taxon>Actinomycetota</taxon>
        <taxon>Actinomycetes</taxon>
        <taxon>Glycomycetales</taxon>
        <taxon>Glycomycetaceae</taxon>
        <taxon>Stackebrandtia</taxon>
    </lineage>
</organism>
<keyword evidence="4" id="KW-1003">Cell membrane</keyword>
<comment type="subcellular location">
    <subcellularLocation>
        <location evidence="1">Cell membrane</location>
        <topology evidence="1">Multi-pass membrane protein</topology>
    </subcellularLocation>
</comment>
<dbReference type="AlphaFoldDB" id="A0A562V9N7"/>
<reference evidence="9 10" key="1">
    <citation type="journal article" date="2013" name="Stand. Genomic Sci.">
        <title>Genomic Encyclopedia of Type Strains, Phase I: The one thousand microbial genomes (KMG-I) project.</title>
        <authorList>
            <person name="Kyrpides N.C."/>
            <person name="Woyke T."/>
            <person name="Eisen J.A."/>
            <person name="Garrity G."/>
            <person name="Lilburn T.G."/>
            <person name="Beck B.J."/>
            <person name="Whitman W.B."/>
            <person name="Hugenholtz P."/>
            <person name="Klenk H.P."/>
        </authorList>
    </citation>
    <scope>NUCLEOTIDE SEQUENCE [LARGE SCALE GENOMIC DNA]</scope>
    <source>
        <strain evidence="9 10">DSM 45044</strain>
    </source>
</reference>
<evidence type="ECO:0000256" key="7">
    <source>
        <dbReference type="ARBA" id="ARBA00023136"/>
    </source>
</evidence>
<dbReference type="Pfam" id="PF01032">
    <property type="entry name" value="FecCD"/>
    <property type="match status" value="1"/>
</dbReference>
<evidence type="ECO:0000313" key="10">
    <source>
        <dbReference type="Proteomes" id="UP000321617"/>
    </source>
</evidence>
<evidence type="ECO:0000256" key="2">
    <source>
        <dbReference type="ARBA" id="ARBA00007935"/>
    </source>
</evidence>
<sequence length="351" mass="35342">MTVSRRPVVGAPAWRLRAGPVRLRVRRRTVWVCAAAVVACLMLATAALMLGRLPLGVGDVLAVLTGQTDGFHRTVVLEWRAPRAVAAVVFGAALGVAGAMFQSITRNALASPDVLGVSTGAYTGALLMMIVAGGGTAAAAGGALVGAVAASAAVYLLAFRSGVQGNRLVIVGIAVTAMLTSFNTWLILAAELDAAVSAAVWGQGDLSGAAWGGTAPGVAVIAVLLLTATLLAPGLRQLDLGDDAAAGSGVAVERTRLRVMAVAVGLTAVVTALAGPVAFIALAAPQIARRVMRAPGVPLAGAAVFGAVLLLVSDLVAQHVVPTVLPVGIVTVVVGGSYLVWLLIEEARRRL</sequence>
<dbReference type="InterPro" id="IPR037294">
    <property type="entry name" value="ABC_BtuC-like"/>
</dbReference>
<keyword evidence="3" id="KW-0813">Transport</keyword>
<protein>
    <submittedName>
        <fullName evidence="9">Iron complex transport system permease protein</fullName>
    </submittedName>
</protein>
<feature type="transmembrane region" description="Helical" evidence="8">
    <location>
        <begin position="296"/>
        <end position="317"/>
    </location>
</feature>
<dbReference type="GO" id="GO:0022857">
    <property type="term" value="F:transmembrane transporter activity"/>
    <property type="evidence" value="ECO:0007669"/>
    <property type="project" value="InterPro"/>
</dbReference>
<keyword evidence="10" id="KW-1185">Reference proteome</keyword>
<feature type="transmembrane region" description="Helical" evidence="8">
    <location>
        <begin position="259"/>
        <end position="284"/>
    </location>
</feature>
<dbReference type="SUPFAM" id="SSF81345">
    <property type="entry name" value="ABC transporter involved in vitamin B12 uptake, BtuC"/>
    <property type="match status" value="1"/>
</dbReference>
<feature type="transmembrane region" description="Helical" evidence="8">
    <location>
        <begin position="168"/>
        <end position="188"/>
    </location>
</feature>
<feature type="transmembrane region" description="Helical" evidence="8">
    <location>
        <begin position="138"/>
        <end position="159"/>
    </location>
</feature>
<proteinExistence type="inferred from homology"/>
<keyword evidence="5 8" id="KW-0812">Transmembrane</keyword>
<dbReference type="InterPro" id="IPR000522">
    <property type="entry name" value="ABC_transptr_permease_BtuC"/>
</dbReference>
<feature type="transmembrane region" description="Helical" evidence="8">
    <location>
        <begin position="114"/>
        <end position="132"/>
    </location>
</feature>
<name>A0A562V9N7_9ACTN</name>
<evidence type="ECO:0000256" key="1">
    <source>
        <dbReference type="ARBA" id="ARBA00004651"/>
    </source>
</evidence>
<evidence type="ECO:0000256" key="5">
    <source>
        <dbReference type="ARBA" id="ARBA00022692"/>
    </source>
</evidence>
<feature type="transmembrane region" description="Helical" evidence="8">
    <location>
        <begin position="30"/>
        <end position="51"/>
    </location>
</feature>
<dbReference type="GO" id="GO:0005886">
    <property type="term" value="C:plasma membrane"/>
    <property type="evidence" value="ECO:0007669"/>
    <property type="project" value="UniProtKB-SubCell"/>
</dbReference>
<evidence type="ECO:0000256" key="3">
    <source>
        <dbReference type="ARBA" id="ARBA00022448"/>
    </source>
</evidence>
<evidence type="ECO:0000313" key="9">
    <source>
        <dbReference type="EMBL" id="TWJ14527.1"/>
    </source>
</evidence>
<feature type="transmembrane region" description="Helical" evidence="8">
    <location>
        <begin position="208"/>
        <end position="232"/>
    </location>
</feature>
<dbReference type="GO" id="GO:0033214">
    <property type="term" value="P:siderophore-iron import into cell"/>
    <property type="evidence" value="ECO:0007669"/>
    <property type="project" value="TreeGrafter"/>
</dbReference>